<name>A0A2T4CBV8_TRILO</name>
<proteinExistence type="predicted"/>
<sequence length="151" mass="16188">MMETPTQIHVQLRTPSCIGTCTASPLGPGQGAIQGLRHLADNRGGSFYVVAACISPGMQRQMSIFPLWSNAATRVCWGHTAPMPSWIPFAELAARSIKAPSSCRHTSWPPCSQPTTWVFRRAPAWVPSSLLSLSLSLSEASGIAALHCQMG</sequence>
<gene>
    <name evidence="1" type="ORF">M440DRAFT_1159442</name>
</gene>
<dbReference type="AlphaFoldDB" id="A0A2T4CBV8"/>
<evidence type="ECO:0000313" key="1">
    <source>
        <dbReference type="EMBL" id="PTB79059.1"/>
    </source>
</evidence>
<protein>
    <submittedName>
        <fullName evidence="1">Uncharacterized protein</fullName>
    </submittedName>
</protein>
<reference evidence="1 2" key="1">
    <citation type="submission" date="2016-07" db="EMBL/GenBank/DDBJ databases">
        <title>Multiple horizontal gene transfer events from other fungi enriched the ability of initially mycotrophic Trichoderma (Ascomycota) to feed on dead plant biomass.</title>
        <authorList>
            <consortium name="DOE Joint Genome Institute"/>
            <person name="Aerts A."/>
            <person name="Atanasova L."/>
            <person name="Chenthamara K."/>
            <person name="Zhang J."/>
            <person name="Grujic M."/>
            <person name="Henrissat B."/>
            <person name="Kuo A."/>
            <person name="Salamov A."/>
            <person name="Lipzen A."/>
            <person name="Labutti K."/>
            <person name="Barry K."/>
            <person name="Miao Y."/>
            <person name="Rahimi M.J."/>
            <person name="Shen Q."/>
            <person name="Grigoriev I.V."/>
            <person name="Kubicek C.P."/>
            <person name="Druzhinina I.S."/>
        </authorList>
    </citation>
    <scope>NUCLEOTIDE SEQUENCE [LARGE SCALE GENOMIC DNA]</scope>
    <source>
        <strain evidence="1 2">ATCC 18648</strain>
    </source>
</reference>
<accession>A0A2T4CBV8</accession>
<dbReference type="Proteomes" id="UP000240760">
    <property type="component" value="Unassembled WGS sequence"/>
</dbReference>
<organism evidence="1 2">
    <name type="scientific">Trichoderma longibrachiatum ATCC 18648</name>
    <dbReference type="NCBI Taxonomy" id="983965"/>
    <lineage>
        <taxon>Eukaryota</taxon>
        <taxon>Fungi</taxon>
        <taxon>Dikarya</taxon>
        <taxon>Ascomycota</taxon>
        <taxon>Pezizomycotina</taxon>
        <taxon>Sordariomycetes</taxon>
        <taxon>Hypocreomycetidae</taxon>
        <taxon>Hypocreales</taxon>
        <taxon>Hypocreaceae</taxon>
        <taxon>Trichoderma</taxon>
    </lineage>
</organism>
<keyword evidence="2" id="KW-1185">Reference proteome</keyword>
<evidence type="ECO:0000313" key="2">
    <source>
        <dbReference type="Proteomes" id="UP000240760"/>
    </source>
</evidence>
<dbReference type="EMBL" id="KZ679128">
    <property type="protein sequence ID" value="PTB79059.1"/>
    <property type="molecule type" value="Genomic_DNA"/>
</dbReference>